<dbReference type="Pfam" id="PF19050">
    <property type="entry name" value="PhoD_2"/>
    <property type="match status" value="2"/>
</dbReference>
<evidence type="ECO:0000313" key="3">
    <source>
        <dbReference type="EMBL" id="KGR07894.1"/>
    </source>
</evidence>
<gene>
    <name evidence="3" type="ORF">MG3_04450</name>
</gene>
<feature type="domain" description="PhoD-like phosphatase" evidence="2">
    <location>
        <begin position="452"/>
        <end position="538"/>
    </location>
</feature>
<dbReference type="Gene3D" id="3.60.21.70">
    <property type="entry name" value="PhoD-like phosphatase"/>
    <property type="match status" value="1"/>
</dbReference>
<name>A0AB34PQ26_CANAX</name>
<dbReference type="Proteomes" id="UP000030161">
    <property type="component" value="Unassembled WGS sequence"/>
</dbReference>
<evidence type="ECO:0000259" key="2">
    <source>
        <dbReference type="Pfam" id="PF19050"/>
    </source>
</evidence>
<dbReference type="InterPro" id="IPR038607">
    <property type="entry name" value="PhoD-like_sf"/>
</dbReference>
<evidence type="ECO:0000256" key="1">
    <source>
        <dbReference type="SAM" id="MobiDB-lite"/>
    </source>
</evidence>
<feature type="region of interest" description="Disordered" evidence="1">
    <location>
        <begin position="646"/>
        <end position="667"/>
    </location>
</feature>
<feature type="domain" description="PhoD-like phosphatase" evidence="2">
    <location>
        <begin position="153"/>
        <end position="445"/>
    </location>
</feature>
<organism evidence="3 4">
    <name type="scientific">Candida albicans P78048</name>
    <dbReference type="NCBI Taxonomy" id="1094989"/>
    <lineage>
        <taxon>Eukaryota</taxon>
        <taxon>Fungi</taxon>
        <taxon>Dikarya</taxon>
        <taxon>Ascomycota</taxon>
        <taxon>Saccharomycotina</taxon>
        <taxon>Pichiomycetes</taxon>
        <taxon>Debaryomycetaceae</taxon>
        <taxon>Candida/Lodderomyces clade</taxon>
        <taxon>Candida</taxon>
    </lineage>
</organism>
<dbReference type="PANTHER" id="PTHR46689:SF1">
    <property type="entry name" value="PHOD-LIKE PHOSPHATASE DOMAIN-CONTAINING PROTEIN"/>
    <property type="match status" value="1"/>
</dbReference>
<dbReference type="InterPro" id="IPR018946">
    <property type="entry name" value="PhoD-like_MPP"/>
</dbReference>
<dbReference type="GO" id="GO:0016020">
    <property type="term" value="C:membrane"/>
    <property type="evidence" value="ECO:0007669"/>
    <property type="project" value="TreeGrafter"/>
</dbReference>
<protein>
    <recommendedName>
        <fullName evidence="2">PhoD-like phosphatase domain-containing protein</fullName>
    </recommendedName>
</protein>
<evidence type="ECO:0000313" key="4">
    <source>
        <dbReference type="Proteomes" id="UP000030161"/>
    </source>
</evidence>
<sequence length="736" mass="83701">MPSSTNPTQGNNNDNWFNPIPIDDYYKINEQARQNVPTSPPNDETLGNYTISCGPILRLAGTWENNNDTTEDPNYRGSILLVIKKDTDGTTANETGPAITYKIGPSSPSTTVASAKFSTGEFPGTKFYQENDYSFYRYSIELTLTGNEQKVEYFIDNHFKPNFQFYLPSKTQSMNVISYSCNGFSLGSDANEYKSSLWLDVLTKHSQQHYHVMLGGGDQIYCDAIKLHSERLKQWTEISNPIKKKSFPVDDEIIDEFKNFYLNHYLGWFGKGFWKGTNSTVLESLFPLSAAQIPCVNIYDDHDIIDGFGSYHDSTMNAPIFTAVGNIAYKYYMLFQHHINPEEKLHLSDPSWVLGSTTGPFIKQKNHSVFMRLGKEISLLGLDCRTERKLKQIVNPSTYNIIFDRLKKELTTTTTATTTTKHLLVMLGVPILYPRLVWLEKVLTSTALIPIRKLAQKGVIAKGLVNEFDGDVEVLDDLNDHWCSKHHKAERNRLIKRLQEFGAANGIRITILSGDVHLGCIGRLKSKFHSHAHAHAHKFLHNVEGDHQSTEKLNKDVIETPEYDPRLIFNITSSAIVNAPPPDAMATLLNKRSGIHHFNRDTDEDIVPLFIKNLDGSNRDNKQFLNERNWSDLILAKQSILYKDQFTNDDDDDDENPIRKFPQPVLDNKGEDLLKDQTFDSRHVKYPLYSDSLVTTLRFEKDKSDLSSPSVGYEVLIPKLFGKYKLDPAPVKHVDQ</sequence>
<reference evidence="3 4" key="1">
    <citation type="submission" date="2013-12" db="EMBL/GenBank/DDBJ databases">
        <title>The Genome Sequence of Candida albicans P78048.</title>
        <authorList>
            <consortium name="The Broad Institute Genome Sequencing Platform"/>
            <consortium name="The Broad Institute Genome Sequencing Center for Infectious Disease"/>
            <person name="Cuomo C."/>
            <person name="Bennett R."/>
            <person name="Hirakawa M."/>
            <person name="Noverr M."/>
            <person name="Mitchell A."/>
            <person name="Young S.K."/>
            <person name="Zeng Q."/>
            <person name="Gargeya S."/>
            <person name="Fitzgerald M."/>
            <person name="Abouelleil A."/>
            <person name="Alvarado L."/>
            <person name="Berlin A.M."/>
            <person name="Chapman S.B."/>
            <person name="Dewar J."/>
            <person name="Goldberg J."/>
            <person name="Griggs A."/>
            <person name="Gujja S."/>
            <person name="Hansen M."/>
            <person name="Howarth C."/>
            <person name="Imamovic A."/>
            <person name="Larimer J."/>
            <person name="McCowan C."/>
            <person name="Murphy C."/>
            <person name="Pearson M."/>
            <person name="Priest M."/>
            <person name="Roberts A."/>
            <person name="Saif S."/>
            <person name="Shea T."/>
            <person name="Sykes S."/>
            <person name="Wortman J."/>
            <person name="Nusbaum C."/>
            <person name="Birren B."/>
        </authorList>
    </citation>
    <scope>NUCLEOTIDE SEQUENCE [LARGE SCALE GENOMIC DNA]</scope>
    <source>
        <strain evidence="3 4">P78048</strain>
    </source>
</reference>
<proteinExistence type="predicted"/>
<dbReference type="AlphaFoldDB" id="A0AB34PQ26"/>
<accession>A0AB34PQ26</accession>
<dbReference type="InterPro" id="IPR043904">
    <property type="entry name" value="PhoD_2-like"/>
</dbReference>
<comment type="caution">
    <text evidence="3">The sequence shown here is derived from an EMBL/GenBank/DDBJ whole genome shotgun (WGS) entry which is preliminary data.</text>
</comment>
<dbReference type="PANTHER" id="PTHR46689">
    <property type="entry name" value="MEMBRANE PROTEIN, PUTATIVE-RELATED"/>
    <property type="match status" value="1"/>
</dbReference>
<dbReference type="EMBL" id="AJIX01000031">
    <property type="protein sequence ID" value="KGR07894.1"/>
    <property type="molecule type" value="Genomic_DNA"/>
</dbReference>
<dbReference type="CDD" id="cd07389">
    <property type="entry name" value="MPP_PhoD"/>
    <property type="match status" value="1"/>
</dbReference>